<dbReference type="AlphaFoldDB" id="A0A4R5KC94"/>
<dbReference type="OrthoDB" id="4954330at2"/>
<keyword evidence="2" id="KW-1185">Reference proteome</keyword>
<dbReference type="RefSeq" id="WP_133206053.1">
    <property type="nucleotide sequence ID" value="NZ_SMRU01000028.1"/>
</dbReference>
<dbReference type="Proteomes" id="UP000295511">
    <property type="component" value="Unassembled WGS sequence"/>
</dbReference>
<protein>
    <submittedName>
        <fullName evidence="1">Uncharacterized protein</fullName>
    </submittedName>
</protein>
<organism evidence="1 2">
    <name type="scientific">Arthrobacter terricola</name>
    <dbReference type="NCBI Taxonomy" id="2547396"/>
    <lineage>
        <taxon>Bacteria</taxon>
        <taxon>Bacillati</taxon>
        <taxon>Actinomycetota</taxon>
        <taxon>Actinomycetes</taxon>
        <taxon>Micrococcales</taxon>
        <taxon>Micrococcaceae</taxon>
        <taxon>Arthrobacter</taxon>
    </lineage>
</organism>
<sequence length="94" mass="10027">MASTFDTGLTEFSYLINCRLVHIYKVGGGTIGRRYQGRWGYRVTQGGTTIASGEDLQTATPKTHAEAAALAVGMAVRDTSRENVRGASTSKSQA</sequence>
<proteinExistence type="predicted"/>
<gene>
    <name evidence="1" type="ORF">E1809_20280</name>
</gene>
<dbReference type="EMBL" id="SMRU01000028">
    <property type="protein sequence ID" value="TDF91660.1"/>
    <property type="molecule type" value="Genomic_DNA"/>
</dbReference>
<evidence type="ECO:0000313" key="1">
    <source>
        <dbReference type="EMBL" id="TDF91660.1"/>
    </source>
</evidence>
<evidence type="ECO:0000313" key="2">
    <source>
        <dbReference type="Proteomes" id="UP000295511"/>
    </source>
</evidence>
<accession>A0A4R5KC94</accession>
<name>A0A4R5KC94_9MICC</name>
<reference evidence="1 2" key="1">
    <citation type="submission" date="2019-03" db="EMBL/GenBank/DDBJ databases">
        <title>Whole genome sequence of Arthrobacter sp JH1-1.</title>
        <authorList>
            <person name="Trinh H.N."/>
        </authorList>
    </citation>
    <scope>NUCLEOTIDE SEQUENCE [LARGE SCALE GENOMIC DNA]</scope>
    <source>
        <strain evidence="1 2">JH1-1</strain>
    </source>
</reference>
<comment type="caution">
    <text evidence="1">The sequence shown here is derived from an EMBL/GenBank/DDBJ whole genome shotgun (WGS) entry which is preliminary data.</text>
</comment>